<dbReference type="RefSeq" id="WP_209528186.1">
    <property type="nucleotide sequence ID" value="NZ_JAEEGA010000007.1"/>
</dbReference>
<dbReference type="AlphaFoldDB" id="A0A940PDZ6"/>
<dbReference type="PANTHER" id="PTHR12110:SF48">
    <property type="entry name" value="BLL3656 PROTEIN"/>
    <property type="match status" value="1"/>
</dbReference>
<dbReference type="InterPro" id="IPR036237">
    <property type="entry name" value="Xyl_isomerase-like_sf"/>
</dbReference>
<evidence type="ECO:0000313" key="3">
    <source>
        <dbReference type="Proteomes" id="UP000674938"/>
    </source>
</evidence>
<proteinExistence type="predicted"/>
<name>A0A940PDZ6_9ENTE</name>
<sequence>MNLEGKRVPLTISSYTLGMEIDFEQRVKTAKKAGFEGIGLRAETYMLAIKQGYSDADMLRILEENQMEVSEVEYITLWADPNKTKETPDTLLQQFKEQTVFHMARLFKVGHINCGLMEKYSQEVLAQAFKELCHRAKELIIGLEFMPYSGVPDLAAAWEIVALADCENGMLILDTWHWARANQTAADLAGIPKEKFISVQICDVLERRYPDTILREESMHDRLSPGTGWGDTVGFLKAIKEHGIQPVVIGTEVISDPILASGYEESAAQNYATSIKVIQEAWPELLA</sequence>
<accession>A0A940PDZ6</accession>
<gene>
    <name evidence="2" type="ORF">I6N95_12100</name>
</gene>
<evidence type="ECO:0000259" key="1">
    <source>
        <dbReference type="Pfam" id="PF01261"/>
    </source>
</evidence>
<dbReference type="Gene3D" id="3.20.20.150">
    <property type="entry name" value="Divalent-metal-dependent TIM barrel enzymes"/>
    <property type="match status" value="1"/>
</dbReference>
<dbReference type="EMBL" id="JAEEGA010000007">
    <property type="protein sequence ID" value="MBP1041751.1"/>
    <property type="molecule type" value="Genomic_DNA"/>
</dbReference>
<keyword evidence="2" id="KW-0413">Isomerase</keyword>
<comment type="caution">
    <text evidence="2">The sequence shown here is derived from an EMBL/GenBank/DDBJ whole genome shotgun (WGS) entry which is preliminary data.</text>
</comment>
<dbReference type="PANTHER" id="PTHR12110">
    <property type="entry name" value="HYDROXYPYRUVATE ISOMERASE"/>
    <property type="match status" value="1"/>
</dbReference>
<dbReference type="Pfam" id="PF01261">
    <property type="entry name" value="AP_endonuc_2"/>
    <property type="match status" value="1"/>
</dbReference>
<dbReference type="GO" id="GO:0016853">
    <property type="term" value="F:isomerase activity"/>
    <property type="evidence" value="ECO:0007669"/>
    <property type="project" value="UniProtKB-KW"/>
</dbReference>
<reference evidence="2" key="1">
    <citation type="submission" date="2020-12" db="EMBL/GenBank/DDBJ databases">
        <title>Vagococcus allomyrinae sp. nov. and Enterococcus lavae sp. nov., isolated from the larvae of Allomyrina dichotoma.</title>
        <authorList>
            <person name="Lee S.D."/>
        </authorList>
    </citation>
    <scope>NUCLEOTIDE SEQUENCE</scope>
    <source>
        <strain evidence="2">BWB3-3</strain>
    </source>
</reference>
<keyword evidence="3" id="KW-1185">Reference proteome</keyword>
<organism evidence="2 3">
    <name type="scientific">Vagococcus allomyrinae</name>
    <dbReference type="NCBI Taxonomy" id="2794353"/>
    <lineage>
        <taxon>Bacteria</taxon>
        <taxon>Bacillati</taxon>
        <taxon>Bacillota</taxon>
        <taxon>Bacilli</taxon>
        <taxon>Lactobacillales</taxon>
        <taxon>Enterococcaceae</taxon>
        <taxon>Vagococcus</taxon>
    </lineage>
</organism>
<dbReference type="InterPro" id="IPR013022">
    <property type="entry name" value="Xyl_isomerase-like_TIM-brl"/>
</dbReference>
<dbReference type="SUPFAM" id="SSF51658">
    <property type="entry name" value="Xylose isomerase-like"/>
    <property type="match status" value="1"/>
</dbReference>
<protein>
    <submittedName>
        <fullName evidence="2">Sugar phosphate isomerase/epimerase</fullName>
    </submittedName>
</protein>
<dbReference type="Proteomes" id="UP000674938">
    <property type="component" value="Unassembled WGS sequence"/>
</dbReference>
<evidence type="ECO:0000313" key="2">
    <source>
        <dbReference type="EMBL" id="MBP1041751.1"/>
    </source>
</evidence>
<feature type="domain" description="Xylose isomerase-like TIM barrel" evidence="1">
    <location>
        <begin position="28"/>
        <end position="278"/>
    </location>
</feature>
<dbReference type="InterPro" id="IPR050312">
    <property type="entry name" value="IolE/XylAMocC-like"/>
</dbReference>